<dbReference type="CDD" id="cd11063">
    <property type="entry name" value="CYP52"/>
    <property type="match status" value="1"/>
</dbReference>
<organism evidence="11 12">
    <name type="scientific">Rhizodiscina lignyota</name>
    <dbReference type="NCBI Taxonomy" id="1504668"/>
    <lineage>
        <taxon>Eukaryota</taxon>
        <taxon>Fungi</taxon>
        <taxon>Dikarya</taxon>
        <taxon>Ascomycota</taxon>
        <taxon>Pezizomycotina</taxon>
        <taxon>Dothideomycetes</taxon>
        <taxon>Pleosporomycetidae</taxon>
        <taxon>Aulographales</taxon>
        <taxon>Rhizodiscinaceae</taxon>
        <taxon>Rhizodiscina</taxon>
    </lineage>
</organism>
<evidence type="ECO:0000256" key="5">
    <source>
        <dbReference type="ARBA" id="ARBA00023002"/>
    </source>
</evidence>
<keyword evidence="10" id="KW-1133">Transmembrane helix</keyword>
<dbReference type="GO" id="GO:0020037">
    <property type="term" value="F:heme binding"/>
    <property type="evidence" value="ECO:0007669"/>
    <property type="project" value="InterPro"/>
</dbReference>
<keyword evidence="10" id="KW-0472">Membrane</keyword>
<dbReference type="Pfam" id="PF00067">
    <property type="entry name" value="p450"/>
    <property type="match status" value="1"/>
</dbReference>
<dbReference type="EMBL" id="ML978128">
    <property type="protein sequence ID" value="KAF2097120.1"/>
    <property type="molecule type" value="Genomic_DNA"/>
</dbReference>
<evidence type="ECO:0000256" key="1">
    <source>
        <dbReference type="ARBA" id="ARBA00001971"/>
    </source>
</evidence>
<feature type="binding site" description="axial binding residue" evidence="8">
    <location>
        <position position="463"/>
    </location>
    <ligand>
        <name>heme</name>
        <dbReference type="ChEBI" id="CHEBI:30413"/>
    </ligand>
    <ligandPart>
        <name>Fe</name>
        <dbReference type="ChEBI" id="CHEBI:18248"/>
    </ligandPart>
</feature>
<evidence type="ECO:0000313" key="12">
    <source>
        <dbReference type="Proteomes" id="UP000799772"/>
    </source>
</evidence>
<dbReference type="PANTHER" id="PTHR24287">
    <property type="entry name" value="P450, PUTATIVE (EUROFUNG)-RELATED"/>
    <property type="match status" value="1"/>
</dbReference>
<dbReference type="GO" id="GO:0016712">
    <property type="term" value="F:oxidoreductase activity, acting on paired donors, with incorporation or reduction of molecular oxygen, reduced flavin or flavoprotein as one donor, and incorporation of one atom of oxygen"/>
    <property type="evidence" value="ECO:0007669"/>
    <property type="project" value="InterPro"/>
</dbReference>
<dbReference type="InterPro" id="IPR002974">
    <property type="entry name" value="Cyt_P450_E_CYP52_ascomycetes"/>
</dbReference>
<name>A0A9P4M4S2_9PEZI</name>
<dbReference type="Gene3D" id="1.10.630.10">
    <property type="entry name" value="Cytochrome P450"/>
    <property type="match status" value="1"/>
</dbReference>
<evidence type="ECO:0000256" key="10">
    <source>
        <dbReference type="SAM" id="Phobius"/>
    </source>
</evidence>
<reference evidence="11" key="1">
    <citation type="journal article" date="2020" name="Stud. Mycol.">
        <title>101 Dothideomycetes genomes: a test case for predicting lifestyles and emergence of pathogens.</title>
        <authorList>
            <person name="Haridas S."/>
            <person name="Albert R."/>
            <person name="Binder M."/>
            <person name="Bloem J."/>
            <person name="Labutti K."/>
            <person name="Salamov A."/>
            <person name="Andreopoulos B."/>
            <person name="Baker S."/>
            <person name="Barry K."/>
            <person name="Bills G."/>
            <person name="Bluhm B."/>
            <person name="Cannon C."/>
            <person name="Castanera R."/>
            <person name="Culley D."/>
            <person name="Daum C."/>
            <person name="Ezra D."/>
            <person name="Gonzalez J."/>
            <person name="Henrissat B."/>
            <person name="Kuo A."/>
            <person name="Liang C."/>
            <person name="Lipzen A."/>
            <person name="Lutzoni F."/>
            <person name="Magnuson J."/>
            <person name="Mondo S."/>
            <person name="Nolan M."/>
            <person name="Ohm R."/>
            <person name="Pangilinan J."/>
            <person name="Park H.-J."/>
            <person name="Ramirez L."/>
            <person name="Alfaro M."/>
            <person name="Sun H."/>
            <person name="Tritt A."/>
            <person name="Yoshinaga Y."/>
            <person name="Zwiers L.-H."/>
            <person name="Turgeon B."/>
            <person name="Goodwin S."/>
            <person name="Spatafora J."/>
            <person name="Crous P."/>
            <person name="Grigoriev I."/>
        </authorList>
    </citation>
    <scope>NUCLEOTIDE SEQUENCE</scope>
    <source>
        <strain evidence="11">CBS 133067</strain>
    </source>
</reference>
<gene>
    <name evidence="11" type="ORF">NA57DRAFT_41209</name>
</gene>
<dbReference type="InterPro" id="IPR047146">
    <property type="entry name" value="Cyt_P450_E_CYP52_fungi"/>
</dbReference>
<sequence>MAITDAIRLTPTTLAGVFGVALLLYTIYSRITLRLSRQKVMRENGCQPLVHKIPLKDPFLGIDLIMENAKAAKETRLLENGQARFHKYGRTYKSKLADNDMIITMEPENIKTVLSLKFKDYVLTNRMRLLGRLLGPGIFTSDGEAWQHSRGLLRPNFARDQLADIEAFEGHIQYMFKAIPTDGRTVDLQELFFRLTIDSATEFLFGESVHSLRMTSDKGGPDESNFTWAFTYAQDAAVKRSRWGKLGIFFSNKDEDEACRMCHEFVDRFVDKAVRYREQEDLEKGSGEKPSDKHYIFLYELAKATKDKAQLRSEMMNILLAGRDTTASLLSNMFFMIAKNPQIWERLQREVQDTLHGELPTYEQLRNMKYLKYCLNESLRIHPVVPANSRRAIRDTIIPLGGGPDGRSPLLVEKGTVVGYSPWSMHRDERWYGPDAAEYRPERWENLRPGWEYLPFNGGPRICLGQQYALTEASYTTVRICQQFSKLESRDDGPWREGLTLTMCSKNGCHVALSP</sequence>
<keyword evidence="10" id="KW-0812">Transmembrane</keyword>
<keyword evidence="6 8" id="KW-0408">Iron</keyword>
<dbReference type="PRINTS" id="PR00385">
    <property type="entry name" value="P450"/>
</dbReference>
<dbReference type="InterPro" id="IPR036396">
    <property type="entry name" value="Cyt_P450_sf"/>
</dbReference>
<dbReference type="PROSITE" id="PS00086">
    <property type="entry name" value="CYTOCHROME_P450"/>
    <property type="match status" value="1"/>
</dbReference>
<keyword evidence="4 8" id="KW-0479">Metal-binding</keyword>
<comment type="cofactor">
    <cofactor evidence="1 8">
        <name>heme</name>
        <dbReference type="ChEBI" id="CHEBI:30413"/>
    </cofactor>
</comment>
<dbReference type="InterPro" id="IPR001128">
    <property type="entry name" value="Cyt_P450"/>
</dbReference>
<comment type="similarity">
    <text evidence="2 9">Belongs to the cytochrome P450 family.</text>
</comment>
<evidence type="ECO:0000256" key="6">
    <source>
        <dbReference type="ARBA" id="ARBA00023004"/>
    </source>
</evidence>
<comment type="caution">
    <text evidence="11">The sequence shown here is derived from an EMBL/GenBank/DDBJ whole genome shotgun (WGS) entry which is preliminary data.</text>
</comment>
<dbReference type="PRINTS" id="PR01239">
    <property type="entry name" value="EP450IICYP52"/>
</dbReference>
<evidence type="ECO:0000313" key="11">
    <source>
        <dbReference type="EMBL" id="KAF2097120.1"/>
    </source>
</evidence>
<proteinExistence type="inferred from homology"/>
<evidence type="ECO:0000256" key="9">
    <source>
        <dbReference type="RuleBase" id="RU000461"/>
    </source>
</evidence>
<dbReference type="Proteomes" id="UP000799772">
    <property type="component" value="Unassembled WGS sequence"/>
</dbReference>
<dbReference type="OrthoDB" id="1470350at2759"/>
<evidence type="ECO:0000256" key="4">
    <source>
        <dbReference type="ARBA" id="ARBA00022723"/>
    </source>
</evidence>
<dbReference type="PRINTS" id="PR00464">
    <property type="entry name" value="EP450II"/>
</dbReference>
<keyword evidence="3 8" id="KW-0349">Heme</keyword>
<keyword evidence="5 9" id="KW-0560">Oxidoreductase</keyword>
<dbReference type="GO" id="GO:0005506">
    <property type="term" value="F:iron ion binding"/>
    <property type="evidence" value="ECO:0007669"/>
    <property type="project" value="InterPro"/>
</dbReference>
<accession>A0A9P4M4S2</accession>
<keyword evidence="12" id="KW-1185">Reference proteome</keyword>
<evidence type="ECO:0000256" key="8">
    <source>
        <dbReference type="PIRSR" id="PIRSR602402-1"/>
    </source>
</evidence>
<evidence type="ECO:0000256" key="2">
    <source>
        <dbReference type="ARBA" id="ARBA00010617"/>
    </source>
</evidence>
<evidence type="ECO:0000256" key="3">
    <source>
        <dbReference type="ARBA" id="ARBA00022617"/>
    </source>
</evidence>
<dbReference type="InterPro" id="IPR017972">
    <property type="entry name" value="Cyt_P450_CS"/>
</dbReference>
<protein>
    <submittedName>
        <fullName evidence="11">Cytochrome P450 52A12</fullName>
    </submittedName>
</protein>
<keyword evidence="7 9" id="KW-0503">Monooxygenase</keyword>
<dbReference type="PANTHER" id="PTHR24287:SF17">
    <property type="entry name" value="P450, PUTATIVE (EUROFUNG)-RELATED"/>
    <property type="match status" value="1"/>
</dbReference>
<dbReference type="AlphaFoldDB" id="A0A9P4M4S2"/>
<feature type="transmembrane region" description="Helical" evidence="10">
    <location>
        <begin position="6"/>
        <end position="28"/>
    </location>
</feature>
<dbReference type="SUPFAM" id="SSF48264">
    <property type="entry name" value="Cytochrome P450"/>
    <property type="match status" value="1"/>
</dbReference>
<evidence type="ECO:0000256" key="7">
    <source>
        <dbReference type="ARBA" id="ARBA00023033"/>
    </source>
</evidence>
<dbReference type="InterPro" id="IPR002402">
    <property type="entry name" value="Cyt_P450_E_grp-II"/>
</dbReference>